<evidence type="ECO:0000259" key="2">
    <source>
        <dbReference type="PROSITE" id="PS50943"/>
    </source>
</evidence>
<keyword evidence="4" id="KW-1185">Reference proteome</keyword>
<gene>
    <name evidence="3" type="ORF">NZD86_02075</name>
</gene>
<dbReference type="PANTHER" id="PTHR46558:SF4">
    <property type="entry name" value="DNA-BIDING PHAGE PROTEIN"/>
    <property type="match status" value="1"/>
</dbReference>
<dbReference type="Pfam" id="PF01381">
    <property type="entry name" value="HTH_3"/>
    <property type="match status" value="1"/>
</dbReference>
<dbReference type="InterPro" id="IPR010982">
    <property type="entry name" value="Lambda_DNA-bd_dom_sf"/>
</dbReference>
<dbReference type="PROSITE" id="PS50943">
    <property type="entry name" value="HTH_CROC1"/>
    <property type="match status" value="1"/>
</dbReference>
<dbReference type="Proteomes" id="UP001164803">
    <property type="component" value="Chromosome"/>
</dbReference>
<organism evidence="3 4">
    <name type="scientific">Alicyclobacillus dauci</name>
    <dbReference type="NCBI Taxonomy" id="1475485"/>
    <lineage>
        <taxon>Bacteria</taxon>
        <taxon>Bacillati</taxon>
        <taxon>Bacillota</taxon>
        <taxon>Bacilli</taxon>
        <taxon>Bacillales</taxon>
        <taxon>Alicyclobacillaceae</taxon>
        <taxon>Alicyclobacillus</taxon>
    </lineage>
</organism>
<dbReference type="InterPro" id="IPR001387">
    <property type="entry name" value="Cro/C1-type_HTH"/>
</dbReference>
<dbReference type="PANTHER" id="PTHR46558">
    <property type="entry name" value="TRACRIPTIONAL REGULATORY PROTEIN-RELATED-RELATED"/>
    <property type="match status" value="1"/>
</dbReference>
<evidence type="ECO:0000313" key="4">
    <source>
        <dbReference type="Proteomes" id="UP001164803"/>
    </source>
</evidence>
<keyword evidence="1" id="KW-0238">DNA-binding</keyword>
<protein>
    <submittedName>
        <fullName evidence="3">Helix-turn-helix domain-containing protein</fullName>
    </submittedName>
</protein>
<dbReference type="EMBL" id="CP104064">
    <property type="protein sequence ID" value="WAH37356.1"/>
    <property type="molecule type" value="Genomic_DNA"/>
</dbReference>
<dbReference type="RefSeq" id="WP_268044837.1">
    <property type="nucleotide sequence ID" value="NZ_CP104064.1"/>
</dbReference>
<name>A0ABY6Z4V3_9BACL</name>
<feature type="domain" description="HTH cro/C1-type" evidence="2">
    <location>
        <begin position="9"/>
        <end position="63"/>
    </location>
</feature>
<evidence type="ECO:0000256" key="1">
    <source>
        <dbReference type="ARBA" id="ARBA00023125"/>
    </source>
</evidence>
<proteinExistence type="predicted"/>
<accession>A0ABY6Z4V3</accession>
<dbReference type="SUPFAM" id="SSF47413">
    <property type="entry name" value="lambda repressor-like DNA-binding domains"/>
    <property type="match status" value="1"/>
</dbReference>
<evidence type="ECO:0000313" key="3">
    <source>
        <dbReference type="EMBL" id="WAH37356.1"/>
    </source>
</evidence>
<dbReference type="Gene3D" id="1.10.260.40">
    <property type="entry name" value="lambda repressor-like DNA-binding domains"/>
    <property type="match status" value="1"/>
</dbReference>
<sequence>MSDVFGRKMRAYRKLKHMTQIELADHLGVSVAIVGSLERGTRTPTPQIIRRLTELLQVTEEELFGEADRPSDDTQ</sequence>
<dbReference type="SMART" id="SM00530">
    <property type="entry name" value="HTH_XRE"/>
    <property type="match status" value="1"/>
</dbReference>
<reference evidence="3" key="1">
    <citation type="submission" date="2022-08" db="EMBL/GenBank/DDBJ databases">
        <title>Alicyclobacillus dauci DSM2870, complete genome.</title>
        <authorList>
            <person name="Wang Q."/>
            <person name="Cai R."/>
            <person name="Wang Z."/>
        </authorList>
    </citation>
    <scope>NUCLEOTIDE SEQUENCE</scope>
    <source>
        <strain evidence="3">DSM 28700</strain>
    </source>
</reference>
<dbReference type="CDD" id="cd00093">
    <property type="entry name" value="HTH_XRE"/>
    <property type="match status" value="1"/>
</dbReference>